<dbReference type="Proteomes" id="UP000192257">
    <property type="component" value="Unassembled WGS sequence"/>
</dbReference>
<name>A0A1X0P817_9TRYP</name>
<protein>
    <submittedName>
        <fullName evidence="1">Uncharacterized protein</fullName>
    </submittedName>
</protein>
<dbReference type="OrthoDB" id="240866at2759"/>
<dbReference type="EMBL" id="NBCO01000002">
    <property type="protein sequence ID" value="ORC93064.1"/>
    <property type="molecule type" value="Genomic_DNA"/>
</dbReference>
<dbReference type="AlphaFoldDB" id="A0A1X0P817"/>
<dbReference type="VEuPathDB" id="TriTrypDB:TM35_000023900"/>
<proteinExistence type="predicted"/>
<sequence>MSLFLDIRVAIVELVCAEHLQRTLLSCDEATSFQRIVSQAVACRRGEWGFEQYNHHYNRIDGMRECEKMGMGDTPYSLIKRDAFMRREGELLNRIAAASKEIRRTSSVLYPNPEPSF</sequence>
<dbReference type="GeneID" id="39981488"/>
<evidence type="ECO:0000313" key="2">
    <source>
        <dbReference type="Proteomes" id="UP000192257"/>
    </source>
</evidence>
<comment type="caution">
    <text evidence="1">The sequence shown here is derived from an EMBL/GenBank/DDBJ whole genome shotgun (WGS) entry which is preliminary data.</text>
</comment>
<dbReference type="RefSeq" id="XP_028887130.1">
    <property type="nucleotide sequence ID" value="XM_029021708.1"/>
</dbReference>
<evidence type="ECO:0000313" key="1">
    <source>
        <dbReference type="EMBL" id="ORC93064.1"/>
    </source>
</evidence>
<accession>A0A1X0P817</accession>
<keyword evidence="2" id="KW-1185">Reference proteome</keyword>
<reference evidence="1 2" key="1">
    <citation type="submission" date="2017-03" db="EMBL/GenBank/DDBJ databases">
        <title>An alternative strategy for trypanosome survival in the mammalian bloodstream revealed through genome and transcriptome analysis of the ubiquitous bovine parasite Trypanosoma (Megatrypanum) theileri.</title>
        <authorList>
            <person name="Kelly S."/>
            <person name="Ivens A."/>
            <person name="Mott A."/>
            <person name="O'Neill E."/>
            <person name="Emms D."/>
            <person name="Macleod O."/>
            <person name="Voorheis P."/>
            <person name="Matthews J."/>
            <person name="Matthews K."/>
            <person name="Carrington M."/>
        </authorList>
    </citation>
    <scope>NUCLEOTIDE SEQUENCE [LARGE SCALE GENOMIC DNA]</scope>
    <source>
        <strain evidence="1">Edinburgh</strain>
    </source>
</reference>
<organism evidence="1 2">
    <name type="scientific">Trypanosoma theileri</name>
    <dbReference type="NCBI Taxonomy" id="67003"/>
    <lineage>
        <taxon>Eukaryota</taxon>
        <taxon>Discoba</taxon>
        <taxon>Euglenozoa</taxon>
        <taxon>Kinetoplastea</taxon>
        <taxon>Metakinetoplastina</taxon>
        <taxon>Trypanosomatida</taxon>
        <taxon>Trypanosomatidae</taxon>
        <taxon>Trypanosoma</taxon>
    </lineage>
</organism>
<gene>
    <name evidence="1" type="ORF">TM35_000023900</name>
</gene>